<dbReference type="AlphaFoldDB" id="A0A419W2W7"/>
<organism evidence="6 7">
    <name type="scientific">Mangrovibacterium diazotrophicum</name>
    <dbReference type="NCBI Taxonomy" id="1261403"/>
    <lineage>
        <taxon>Bacteria</taxon>
        <taxon>Pseudomonadati</taxon>
        <taxon>Bacteroidota</taxon>
        <taxon>Bacteroidia</taxon>
        <taxon>Marinilabiliales</taxon>
        <taxon>Prolixibacteraceae</taxon>
        <taxon>Mangrovibacterium</taxon>
    </lineage>
</organism>
<sequence length="324" mass="37102">MKTFHLVLLMILLCGIQAANAQTPIEKHGALTIADGQIVDAHGQAPQLRGLSFSWSIWNGQKYYNTNVVDWICSDFKVSLIRVSMGIEPEGGFLDNPDFQKELVTTVFDRALENGVYVLIDWHDHHAEKHVEASKAFFAEMAQKYAGNPQVIYEIFNEPDYQSWEVVKDYALQVISVIREYDAENLIVVGSPRWDQNVDEAADDPITGYQNICYSFHFYASDNNHQEQLRQKADYALSKGLPLFVTEWGVGEANGDGKFDMERNRIWLKWMEDHQLSWACWNITDKEETTAFLKPGANINGNWTEDELTPNGLYLRKILNDLNE</sequence>
<dbReference type="EMBL" id="RAPN01000001">
    <property type="protein sequence ID" value="RKD89764.1"/>
    <property type="molecule type" value="Genomic_DNA"/>
</dbReference>
<dbReference type="InterPro" id="IPR001547">
    <property type="entry name" value="Glyco_hydro_5"/>
</dbReference>
<keyword evidence="7" id="KW-1185">Reference proteome</keyword>
<dbReference type="GO" id="GO:0004553">
    <property type="term" value="F:hydrolase activity, hydrolyzing O-glycosyl compounds"/>
    <property type="evidence" value="ECO:0007669"/>
    <property type="project" value="InterPro"/>
</dbReference>
<keyword evidence="1 3" id="KW-0378">Hydrolase</keyword>
<proteinExistence type="inferred from homology"/>
<evidence type="ECO:0000256" key="3">
    <source>
        <dbReference type="RuleBase" id="RU361153"/>
    </source>
</evidence>
<keyword evidence="4" id="KW-0732">Signal</keyword>
<evidence type="ECO:0000256" key="1">
    <source>
        <dbReference type="ARBA" id="ARBA00022801"/>
    </source>
</evidence>
<dbReference type="GO" id="GO:0000272">
    <property type="term" value="P:polysaccharide catabolic process"/>
    <property type="evidence" value="ECO:0007669"/>
    <property type="project" value="InterPro"/>
</dbReference>
<comment type="caution">
    <text evidence="6">The sequence shown here is derived from an EMBL/GenBank/DDBJ whole genome shotgun (WGS) entry which is preliminary data.</text>
</comment>
<dbReference type="Gene3D" id="3.20.20.80">
    <property type="entry name" value="Glycosidases"/>
    <property type="match status" value="1"/>
</dbReference>
<dbReference type="PANTHER" id="PTHR34142:SF1">
    <property type="entry name" value="GLYCOSIDE HYDROLASE FAMILY 5 DOMAIN-CONTAINING PROTEIN"/>
    <property type="match status" value="1"/>
</dbReference>
<dbReference type="OrthoDB" id="154460at2"/>
<protein>
    <submittedName>
        <fullName evidence="6">Endoglucanase</fullName>
    </submittedName>
</protein>
<evidence type="ECO:0000259" key="5">
    <source>
        <dbReference type="Pfam" id="PF00150"/>
    </source>
</evidence>
<evidence type="ECO:0000256" key="4">
    <source>
        <dbReference type="SAM" id="SignalP"/>
    </source>
</evidence>
<dbReference type="InterPro" id="IPR017853">
    <property type="entry name" value="GH"/>
</dbReference>
<name>A0A419W2W7_9BACT</name>
<dbReference type="RefSeq" id="WP_120271216.1">
    <property type="nucleotide sequence ID" value="NZ_RAPN01000001.1"/>
</dbReference>
<evidence type="ECO:0000313" key="7">
    <source>
        <dbReference type="Proteomes" id="UP000283387"/>
    </source>
</evidence>
<dbReference type="InterPro" id="IPR018087">
    <property type="entry name" value="Glyco_hydro_5_CS"/>
</dbReference>
<evidence type="ECO:0000313" key="6">
    <source>
        <dbReference type="EMBL" id="RKD89764.1"/>
    </source>
</evidence>
<accession>A0A419W2W7</accession>
<dbReference type="PROSITE" id="PS00659">
    <property type="entry name" value="GLYCOSYL_HYDROL_F5"/>
    <property type="match status" value="1"/>
</dbReference>
<dbReference type="Pfam" id="PF00150">
    <property type="entry name" value="Cellulase"/>
    <property type="match status" value="1"/>
</dbReference>
<keyword evidence="2 3" id="KW-0326">Glycosidase</keyword>
<dbReference type="Proteomes" id="UP000283387">
    <property type="component" value="Unassembled WGS sequence"/>
</dbReference>
<dbReference type="SUPFAM" id="SSF51445">
    <property type="entry name" value="(Trans)glycosidases"/>
    <property type="match status" value="1"/>
</dbReference>
<feature type="domain" description="Glycoside hydrolase family 5" evidence="5">
    <location>
        <begin position="39"/>
        <end position="286"/>
    </location>
</feature>
<evidence type="ECO:0000256" key="2">
    <source>
        <dbReference type="ARBA" id="ARBA00023295"/>
    </source>
</evidence>
<dbReference type="PANTHER" id="PTHR34142">
    <property type="entry name" value="ENDO-BETA-1,4-GLUCANASE A"/>
    <property type="match status" value="1"/>
</dbReference>
<reference evidence="6 7" key="1">
    <citation type="submission" date="2018-09" db="EMBL/GenBank/DDBJ databases">
        <title>Genomic Encyclopedia of Archaeal and Bacterial Type Strains, Phase II (KMG-II): from individual species to whole genera.</title>
        <authorList>
            <person name="Goeker M."/>
        </authorList>
    </citation>
    <scope>NUCLEOTIDE SEQUENCE [LARGE SCALE GENOMIC DNA]</scope>
    <source>
        <strain evidence="6 7">DSM 27148</strain>
    </source>
</reference>
<comment type="similarity">
    <text evidence="3">Belongs to the glycosyl hydrolase 5 (cellulase A) family.</text>
</comment>
<feature type="signal peptide" evidence="4">
    <location>
        <begin position="1"/>
        <end position="21"/>
    </location>
</feature>
<gene>
    <name evidence="6" type="ORF">BC643_0096</name>
</gene>
<feature type="chain" id="PRO_5019435451" evidence="4">
    <location>
        <begin position="22"/>
        <end position="324"/>
    </location>
</feature>